<reference evidence="3" key="2">
    <citation type="journal article" date="2017" name="Sci. Adv.">
        <title>A tail of two voltages: Proteomic comparison of the three electric organs of the electric eel.</title>
        <authorList>
            <person name="Traeger L.L."/>
            <person name="Sabat G."/>
            <person name="Barrett-Wilt G.A."/>
            <person name="Wells G.B."/>
            <person name="Sussman M.R."/>
        </authorList>
    </citation>
    <scope>NUCLEOTIDE SEQUENCE [LARGE SCALE GENOMIC DNA]</scope>
</reference>
<keyword evidence="3" id="KW-1185">Reference proteome</keyword>
<evidence type="ECO:0000313" key="3">
    <source>
        <dbReference type="Proteomes" id="UP000314983"/>
    </source>
</evidence>
<dbReference type="Proteomes" id="UP000314983">
    <property type="component" value="Chromosome 4"/>
</dbReference>
<reference evidence="2" key="4">
    <citation type="submission" date="2025-08" db="UniProtKB">
        <authorList>
            <consortium name="Ensembl"/>
        </authorList>
    </citation>
    <scope>IDENTIFICATION</scope>
</reference>
<protein>
    <submittedName>
        <fullName evidence="2">Uncharacterized protein</fullName>
    </submittedName>
</protein>
<reference evidence="2" key="3">
    <citation type="submission" date="2020-05" db="EMBL/GenBank/DDBJ databases">
        <title>Electrophorus electricus (electric eel) genome, fEleEle1, primary haplotype.</title>
        <authorList>
            <person name="Myers G."/>
            <person name="Meyer A."/>
            <person name="Fedrigo O."/>
            <person name="Formenti G."/>
            <person name="Rhie A."/>
            <person name="Tracey A."/>
            <person name="Sims Y."/>
            <person name="Jarvis E.D."/>
        </authorList>
    </citation>
    <scope>NUCLEOTIDE SEQUENCE [LARGE SCALE GENOMIC DNA]</scope>
</reference>
<feature type="transmembrane region" description="Helical" evidence="1">
    <location>
        <begin position="20"/>
        <end position="40"/>
    </location>
</feature>
<keyword evidence="1" id="KW-1133">Transmembrane helix</keyword>
<name>A0A4W4G7U6_ELEEL</name>
<dbReference type="Ensembl" id="ENSEEET00000033010.2">
    <property type="protein sequence ID" value="ENSEEEP00000032620.1"/>
    <property type="gene ID" value="ENSEEEG00000015549.2"/>
</dbReference>
<sequence length="54" mass="6153">MILMPLPLHVHTDITHPLHALQRTFLLICSLVVLPFGCTISSPLRRPPFRLLLL</sequence>
<keyword evidence="1" id="KW-0472">Membrane</keyword>
<reference evidence="3" key="1">
    <citation type="journal article" date="2014" name="Science">
        <title>Nonhuman genetics. Genomic basis for the convergent evolution of electric organs.</title>
        <authorList>
            <person name="Gallant J.R."/>
            <person name="Traeger L.L."/>
            <person name="Volkening J.D."/>
            <person name="Moffett H."/>
            <person name="Chen P.H."/>
            <person name="Novina C.D."/>
            <person name="Phillips G.N.Jr."/>
            <person name="Anand R."/>
            <person name="Wells G.B."/>
            <person name="Pinch M."/>
            <person name="Guth R."/>
            <person name="Unguez G.A."/>
            <person name="Albert J.S."/>
            <person name="Zakon H.H."/>
            <person name="Samanta M.P."/>
            <person name="Sussman M.R."/>
        </authorList>
    </citation>
    <scope>NUCLEOTIDE SEQUENCE [LARGE SCALE GENOMIC DNA]</scope>
</reference>
<accession>A0A4W4G7U6</accession>
<evidence type="ECO:0000256" key="1">
    <source>
        <dbReference type="SAM" id="Phobius"/>
    </source>
</evidence>
<evidence type="ECO:0000313" key="2">
    <source>
        <dbReference type="Ensembl" id="ENSEEEP00000032620.1"/>
    </source>
</evidence>
<dbReference type="GeneTree" id="ENSGT01030000237885"/>
<keyword evidence="1" id="KW-0812">Transmembrane</keyword>
<organism evidence="2 3">
    <name type="scientific">Electrophorus electricus</name>
    <name type="common">Electric eel</name>
    <name type="synonym">Gymnotus electricus</name>
    <dbReference type="NCBI Taxonomy" id="8005"/>
    <lineage>
        <taxon>Eukaryota</taxon>
        <taxon>Metazoa</taxon>
        <taxon>Chordata</taxon>
        <taxon>Craniata</taxon>
        <taxon>Vertebrata</taxon>
        <taxon>Euteleostomi</taxon>
        <taxon>Actinopterygii</taxon>
        <taxon>Neopterygii</taxon>
        <taxon>Teleostei</taxon>
        <taxon>Ostariophysi</taxon>
        <taxon>Gymnotiformes</taxon>
        <taxon>Gymnotoidei</taxon>
        <taxon>Gymnotidae</taxon>
        <taxon>Electrophorus</taxon>
    </lineage>
</organism>
<dbReference type="AlphaFoldDB" id="A0A4W4G7U6"/>
<proteinExistence type="predicted"/>
<reference evidence="2" key="5">
    <citation type="submission" date="2025-09" db="UniProtKB">
        <authorList>
            <consortium name="Ensembl"/>
        </authorList>
    </citation>
    <scope>IDENTIFICATION</scope>
</reference>